<sequence>MPNVAFYHYTDTRGKDGIVSSGYIREKPAGNKYAHFGPGTYGTSLAPSAGKRRIAENNWKSHWQSNIQNGRMDWAIVVQVPANMVRRYGSDQGRDILVYDGRLSLNNYGYQIVRGPTS</sequence>
<comment type="caution">
    <text evidence="2">The sequence shown here is derived from an EMBL/GenBank/DDBJ whole genome shotgun (WGS) entry which is preliminary data.</text>
</comment>
<keyword evidence="3" id="KW-1185">Reference proteome</keyword>
<dbReference type="Proteomes" id="UP001374579">
    <property type="component" value="Unassembled WGS sequence"/>
</dbReference>
<evidence type="ECO:0000259" key="1">
    <source>
        <dbReference type="Pfam" id="PF15633"/>
    </source>
</evidence>
<evidence type="ECO:0000313" key="3">
    <source>
        <dbReference type="Proteomes" id="UP001374579"/>
    </source>
</evidence>
<protein>
    <recommendedName>
        <fullName evidence="1">Tox-ART-HYD1 domain-containing protein</fullName>
    </recommendedName>
</protein>
<gene>
    <name evidence="2" type="ORF">V1264_011488</name>
</gene>
<organism evidence="2 3">
    <name type="scientific">Littorina saxatilis</name>
    <dbReference type="NCBI Taxonomy" id="31220"/>
    <lineage>
        <taxon>Eukaryota</taxon>
        <taxon>Metazoa</taxon>
        <taxon>Spiralia</taxon>
        <taxon>Lophotrochozoa</taxon>
        <taxon>Mollusca</taxon>
        <taxon>Gastropoda</taxon>
        <taxon>Caenogastropoda</taxon>
        <taxon>Littorinimorpha</taxon>
        <taxon>Littorinoidea</taxon>
        <taxon>Littorinidae</taxon>
        <taxon>Littorina</taxon>
    </lineage>
</organism>
<dbReference type="EMBL" id="JBAMIC010000002">
    <property type="protein sequence ID" value="KAK7111951.1"/>
    <property type="molecule type" value="Genomic_DNA"/>
</dbReference>
<dbReference type="Pfam" id="PF15633">
    <property type="entry name" value="Tox-ART-HYD1"/>
    <property type="match status" value="1"/>
</dbReference>
<proteinExistence type="predicted"/>
<evidence type="ECO:0000313" key="2">
    <source>
        <dbReference type="EMBL" id="KAK7111951.1"/>
    </source>
</evidence>
<dbReference type="AlphaFoldDB" id="A0AAN9BV19"/>
<accession>A0AAN9BV19</accession>
<feature type="domain" description="Tox-ART-HYD1" evidence="1">
    <location>
        <begin position="7"/>
        <end position="82"/>
    </location>
</feature>
<dbReference type="InterPro" id="IPR028920">
    <property type="entry name" value="Tox-ART-HYD1_dom"/>
</dbReference>
<name>A0AAN9BV19_9CAEN</name>
<reference evidence="2 3" key="1">
    <citation type="submission" date="2024-02" db="EMBL/GenBank/DDBJ databases">
        <title>Chromosome-scale genome assembly of the rough periwinkle Littorina saxatilis.</title>
        <authorList>
            <person name="De Jode A."/>
            <person name="Faria R."/>
            <person name="Formenti G."/>
            <person name="Sims Y."/>
            <person name="Smith T.P."/>
            <person name="Tracey A."/>
            <person name="Wood J.M.D."/>
            <person name="Zagrodzka Z.B."/>
            <person name="Johannesson K."/>
            <person name="Butlin R.K."/>
            <person name="Leder E.H."/>
        </authorList>
    </citation>
    <scope>NUCLEOTIDE SEQUENCE [LARGE SCALE GENOMIC DNA]</scope>
    <source>
        <strain evidence="2">Snail1</strain>
        <tissue evidence="2">Muscle</tissue>
    </source>
</reference>